<dbReference type="OrthoDB" id="25129at2759"/>
<proteinExistence type="predicted"/>
<protein>
    <recommendedName>
        <fullName evidence="1">Aminoglycoside phosphotransferase domain-containing protein</fullName>
    </recommendedName>
</protein>
<dbReference type="Proteomes" id="UP000799750">
    <property type="component" value="Unassembled WGS sequence"/>
</dbReference>
<dbReference type="Gene3D" id="3.90.1200.10">
    <property type="match status" value="1"/>
</dbReference>
<evidence type="ECO:0000259" key="1">
    <source>
        <dbReference type="Pfam" id="PF01636"/>
    </source>
</evidence>
<sequence>STNFVWRVQALDSSNTIIKHAEPYSKHDSDVPISTDRLEFEKKALEILPKIIPQDDILRLATLRFYAIDDKLLQSSDAGLRTLDEVYGNQMLNMSVFGRRIGKWLARLHTTTRGQETRNAFLNETAKKTYRKVYDVVPGIFSEWGYDATVAESINAKYGAFGQSEPTCVCHGDFSPENIVAQSAVAYGFSNHKLTAVDWEMVHDGCGSSDVAQFAAEAWLLDRFRGGRELFGNFLRDYGEGVREDGGNVEGLFT</sequence>
<evidence type="ECO:0000313" key="2">
    <source>
        <dbReference type="EMBL" id="KAF2496831.1"/>
    </source>
</evidence>
<dbReference type="InterPro" id="IPR011009">
    <property type="entry name" value="Kinase-like_dom_sf"/>
</dbReference>
<gene>
    <name evidence="2" type="ORF">BU16DRAFT_458578</name>
</gene>
<organism evidence="2 3">
    <name type="scientific">Lophium mytilinum</name>
    <dbReference type="NCBI Taxonomy" id="390894"/>
    <lineage>
        <taxon>Eukaryota</taxon>
        <taxon>Fungi</taxon>
        <taxon>Dikarya</taxon>
        <taxon>Ascomycota</taxon>
        <taxon>Pezizomycotina</taxon>
        <taxon>Dothideomycetes</taxon>
        <taxon>Pleosporomycetidae</taxon>
        <taxon>Mytilinidiales</taxon>
        <taxon>Mytilinidiaceae</taxon>
        <taxon>Lophium</taxon>
    </lineage>
</organism>
<dbReference type="Pfam" id="PF01636">
    <property type="entry name" value="APH"/>
    <property type="match status" value="1"/>
</dbReference>
<feature type="domain" description="Aminoglycoside phosphotransferase" evidence="1">
    <location>
        <begin position="96"/>
        <end position="240"/>
    </location>
</feature>
<name>A0A6A6QWJ7_9PEZI</name>
<dbReference type="Gene3D" id="3.30.200.20">
    <property type="entry name" value="Phosphorylase Kinase, domain 1"/>
    <property type="match status" value="1"/>
</dbReference>
<dbReference type="SUPFAM" id="SSF56112">
    <property type="entry name" value="Protein kinase-like (PK-like)"/>
    <property type="match status" value="1"/>
</dbReference>
<accession>A0A6A6QWJ7</accession>
<keyword evidence="3" id="KW-1185">Reference proteome</keyword>
<dbReference type="AlphaFoldDB" id="A0A6A6QWJ7"/>
<reference evidence="2" key="1">
    <citation type="journal article" date="2020" name="Stud. Mycol.">
        <title>101 Dothideomycetes genomes: a test case for predicting lifestyles and emergence of pathogens.</title>
        <authorList>
            <person name="Haridas S."/>
            <person name="Albert R."/>
            <person name="Binder M."/>
            <person name="Bloem J."/>
            <person name="Labutti K."/>
            <person name="Salamov A."/>
            <person name="Andreopoulos B."/>
            <person name="Baker S."/>
            <person name="Barry K."/>
            <person name="Bills G."/>
            <person name="Bluhm B."/>
            <person name="Cannon C."/>
            <person name="Castanera R."/>
            <person name="Culley D."/>
            <person name="Daum C."/>
            <person name="Ezra D."/>
            <person name="Gonzalez J."/>
            <person name="Henrissat B."/>
            <person name="Kuo A."/>
            <person name="Liang C."/>
            <person name="Lipzen A."/>
            <person name="Lutzoni F."/>
            <person name="Magnuson J."/>
            <person name="Mondo S."/>
            <person name="Nolan M."/>
            <person name="Ohm R."/>
            <person name="Pangilinan J."/>
            <person name="Park H.-J."/>
            <person name="Ramirez L."/>
            <person name="Alfaro M."/>
            <person name="Sun H."/>
            <person name="Tritt A."/>
            <person name="Yoshinaga Y."/>
            <person name="Zwiers L.-H."/>
            <person name="Turgeon B."/>
            <person name="Goodwin S."/>
            <person name="Spatafora J."/>
            <person name="Crous P."/>
            <person name="Grigoriev I."/>
        </authorList>
    </citation>
    <scope>NUCLEOTIDE SEQUENCE</scope>
    <source>
        <strain evidence="2">CBS 269.34</strain>
    </source>
</reference>
<dbReference type="EMBL" id="MU004187">
    <property type="protein sequence ID" value="KAF2496831.1"/>
    <property type="molecule type" value="Genomic_DNA"/>
</dbReference>
<evidence type="ECO:0000313" key="3">
    <source>
        <dbReference type="Proteomes" id="UP000799750"/>
    </source>
</evidence>
<feature type="non-terminal residue" evidence="2">
    <location>
        <position position="1"/>
    </location>
</feature>
<dbReference type="InterPro" id="IPR002575">
    <property type="entry name" value="Aminoglycoside_PTrfase"/>
</dbReference>